<dbReference type="EMBL" id="JANPWB010000016">
    <property type="protein sequence ID" value="KAJ1084095.1"/>
    <property type="molecule type" value="Genomic_DNA"/>
</dbReference>
<proteinExistence type="predicted"/>
<organism evidence="2 3">
    <name type="scientific">Pleurodeles waltl</name>
    <name type="common">Iberian ribbed newt</name>
    <dbReference type="NCBI Taxonomy" id="8319"/>
    <lineage>
        <taxon>Eukaryota</taxon>
        <taxon>Metazoa</taxon>
        <taxon>Chordata</taxon>
        <taxon>Craniata</taxon>
        <taxon>Vertebrata</taxon>
        <taxon>Euteleostomi</taxon>
        <taxon>Amphibia</taxon>
        <taxon>Batrachia</taxon>
        <taxon>Caudata</taxon>
        <taxon>Salamandroidea</taxon>
        <taxon>Salamandridae</taxon>
        <taxon>Pleurodelinae</taxon>
        <taxon>Pleurodeles</taxon>
    </lineage>
</organism>
<protein>
    <recommendedName>
        <fullName evidence="4">NAC domain-containing protein</fullName>
    </recommendedName>
</protein>
<sequence length="198" mass="21219">RGQLVDYYESPWTSPLWRHAVYFRRCGAPAAPPPLQGGLWYITEFIHAKSPLPPKSPASSGRRRARNCTSWLRAALRLRGDALCSEAVDGAEMGSSDTHGAGEAAETNVKASPDHCGDESCGNRGQRCGGRINPAVLPAQRALSDPGSRASLSLSLSPRHGVSVRRAATGASVKARARLFSFPEPMLVSQSCSCRLCF</sequence>
<evidence type="ECO:0000313" key="3">
    <source>
        <dbReference type="Proteomes" id="UP001066276"/>
    </source>
</evidence>
<feature type="region of interest" description="Disordered" evidence="1">
    <location>
        <begin position="91"/>
        <end position="116"/>
    </location>
</feature>
<gene>
    <name evidence="2" type="ORF">NDU88_004249</name>
</gene>
<evidence type="ECO:0000313" key="2">
    <source>
        <dbReference type="EMBL" id="KAJ1084095.1"/>
    </source>
</evidence>
<comment type="caution">
    <text evidence="2">The sequence shown here is derived from an EMBL/GenBank/DDBJ whole genome shotgun (WGS) entry which is preliminary data.</text>
</comment>
<keyword evidence="3" id="KW-1185">Reference proteome</keyword>
<evidence type="ECO:0000256" key="1">
    <source>
        <dbReference type="SAM" id="MobiDB-lite"/>
    </source>
</evidence>
<dbReference type="AlphaFoldDB" id="A0AAV7L857"/>
<dbReference type="Proteomes" id="UP001066276">
    <property type="component" value="Chromosome 12"/>
</dbReference>
<evidence type="ECO:0008006" key="4">
    <source>
        <dbReference type="Google" id="ProtNLM"/>
    </source>
</evidence>
<reference evidence="2" key="1">
    <citation type="journal article" date="2022" name="bioRxiv">
        <title>Sequencing and chromosome-scale assembly of the giantPleurodeles waltlgenome.</title>
        <authorList>
            <person name="Brown T."/>
            <person name="Elewa A."/>
            <person name="Iarovenko S."/>
            <person name="Subramanian E."/>
            <person name="Araus A.J."/>
            <person name="Petzold A."/>
            <person name="Susuki M."/>
            <person name="Suzuki K.-i.T."/>
            <person name="Hayashi T."/>
            <person name="Toyoda A."/>
            <person name="Oliveira C."/>
            <person name="Osipova E."/>
            <person name="Leigh N.D."/>
            <person name="Simon A."/>
            <person name="Yun M.H."/>
        </authorList>
    </citation>
    <scope>NUCLEOTIDE SEQUENCE</scope>
    <source>
        <strain evidence="2">20211129_DDA</strain>
        <tissue evidence="2">Liver</tissue>
    </source>
</reference>
<accession>A0AAV7L857</accession>
<name>A0AAV7L857_PLEWA</name>
<feature type="non-terminal residue" evidence="2">
    <location>
        <position position="1"/>
    </location>
</feature>